<dbReference type="RefSeq" id="XP_015226382.1">
    <property type="nucleotide sequence ID" value="XM_015370896.1"/>
</dbReference>
<dbReference type="InterPro" id="IPR001304">
    <property type="entry name" value="C-type_lectin-like"/>
</dbReference>
<dbReference type="Gene3D" id="4.10.800.10">
    <property type="entry name" value="Thyroglobulin type-1"/>
    <property type="match status" value="1"/>
</dbReference>
<feature type="disulfide bond" evidence="2">
    <location>
        <begin position="63"/>
        <end position="70"/>
    </location>
</feature>
<evidence type="ECO:0000256" key="1">
    <source>
        <dbReference type="ARBA" id="ARBA00023157"/>
    </source>
</evidence>
<dbReference type="OMA" id="KPHEDEH"/>
<feature type="signal peptide" evidence="3">
    <location>
        <begin position="1"/>
        <end position="19"/>
    </location>
</feature>
<dbReference type="AlphaFoldDB" id="A0A3Q2DIU7"/>
<dbReference type="CTD" id="100320899"/>
<dbReference type="OrthoDB" id="7357196at2759"/>
<name>A0A3Q2DIU7_CYPVA</name>
<proteinExistence type="predicted"/>
<feature type="domain" description="Thyroglobulin type-1" evidence="5">
    <location>
        <begin position="38"/>
        <end position="95"/>
    </location>
</feature>
<keyword evidence="7" id="KW-1185">Reference proteome</keyword>
<dbReference type="GeneID" id="107082296"/>
<dbReference type="PROSITE" id="PS51162">
    <property type="entry name" value="THYROGLOBULIN_1_2"/>
    <property type="match status" value="1"/>
</dbReference>
<dbReference type="Ensembl" id="ENSCVAT00000032802.1">
    <property type="protein sequence ID" value="ENSCVAP00000018639.1"/>
    <property type="gene ID" value="ENSCVAG00000021917.1"/>
</dbReference>
<dbReference type="InterPro" id="IPR016186">
    <property type="entry name" value="C-type_lectin-like/link_sf"/>
</dbReference>
<evidence type="ECO:0000313" key="7">
    <source>
        <dbReference type="Proteomes" id="UP000265020"/>
    </source>
</evidence>
<sequence>MNLLSVWFMVCGVLTMSQAAPINSTITGSKGGLCDYKRLHCIVLAGAFCPRCDADGNFLPQQCSGSTGYCWCVNVLTGEEIPNTKTPPGVRPVSCAQYIYCPYGWSSFGYRCFLFIDTPKTWTEAEFYCQFEGANLASVHSDEENHFIQSLTRGNTHSFPQTWIGGSDAIQLNLWMWSDGSKFHYENWFNDNHEKKDARCLKMNYYCKACHTHS</sequence>
<dbReference type="InterPro" id="IPR036857">
    <property type="entry name" value="Thyroglobulin_1_sf"/>
</dbReference>
<evidence type="ECO:0000313" key="6">
    <source>
        <dbReference type="Ensembl" id="ENSCVAP00000018639.1"/>
    </source>
</evidence>
<dbReference type="SMART" id="SM00211">
    <property type="entry name" value="TY"/>
    <property type="match status" value="1"/>
</dbReference>
<evidence type="ECO:0000256" key="2">
    <source>
        <dbReference type="PROSITE-ProRule" id="PRU00500"/>
    </source>
</evidence>
<reference evidence="6" key="2">
    <citation type="submission" date="2025-09" db="UniProtKB">
        <authorList>
            <consortium name="Ensembl"/>
        </authorList>
    </citation>
    <scope>IDENTIFICATION</scope>
</reference>
<dbReference type="KEGG" id="cvg:107082296"/>
<dbReference type="SUPFAM" id="SSF57610">
    <property type="entry name" value="Thyroglobulin type-1 domain"/>
    <property type="match status" value="1"/>
</dbReference>
<evidence type="ECO:0000256" key="3">
    <source>
        <dbReference type="SAM" id="SignalP"/>
    </source>
</evidence>
<comment type="caution">
    <text evidence="2">Lacks conserved residue(s) required for the propagation of feature annotation.</text>
</comment>
<dbReference type="Pfam" id="PF00086">
    <property type="entry name" value="Thyroglobulin_1"/>
    <property type="match status" value="1"/>
</dbReference>
<accession>A0A3Q2DIU7</accession>
<keyword evidence="1 2" id="KW-1015">Disulfide bond</keyword>
<dbReference type="GeneTree" id="ENSGT00970000193500"/>
<protein>
    <submittedName>
        <fullName evidence="6">Ladderlectin-like</fullName>
    </submittedName>
</protein>
<keyword evidence="3" id="KW-0732">Signal</keyword>
<dbReference type="InterPro" id="IPR016187">
    <property type="entry name" value="CTDL_fold"/>
</dbReference>
<evidence type="ECO:0000259" key="4">
    <source>
        <dbReference type="PROSITE" id="PS50041"/>
    </source>
</evidence>
<dbReference type="InterPro" id="IPR000716">
    <property type="entry name" value="Thyroglobulin_1"/>
</dbReference>
<dbReference type="Pfam" id="PF00059">
    <property type="entry name" value="Lectin_C"/>
    <property type="match status" value="1"/>
</dbReference>
<evidence type="ECO:0000259" key="5">
    <source>
        <dbReference type="PROSITE" id="PS51162"/>
    </source>
</evidence>
<dbReference type="Gene3D" id="3.10.100.10">
    <property type="entry name" value="Mannose-Binding Protein A, subunit A"/>
    <property type="match status" value="1"/>
</dbReference>
<dbReference type="Proteomes" id="UP000265020">
    <property type="component" value="Unassembled WGS sequence"/>
</dbReference>
<reference evidence="6" key="1">
    <citation type="submission" date="2025-08" db="UniProtKB">
        <authorList>
            <consortium name="Ensembl"/>
        </authorList>
    </citation>
    <scope>IDENTIFICATION</scope>
</reference>
<dbReference type="PROSITE" id="PS00484">
    <property type="entry name" value="THYROGLOBULIN_1_1"/>
    <property type="match status" value="1"/>
</dbReference>
<feature type="domain" description="C-type lectin" evidence="4">
    <location>
        <begin position="108"/>
        <end position="214"/>
    </location>
</feature>
<dbReference type="SMART" id="SM00034">
    <property type="entry name" value="CLECT"/>
    <property type="match status" value="1"/>
</dbReference>
<dbReference type="PROSITE" id="PS50041">
    <property type="entry name" value="C_TYPE_LECTIN_2"/>
    <property type="match status" value="1"/>
</dbReference>
<feature type="chain" id="PRO_5018706859" evidence="3">
    <location>
        <begin position="20"/>
        <end position="214"/>
    </location>
</feature>
<dbReference type="PRINTS" id="PR01504">
    <property type="entry name" value="PNCREATITSAP"/>
</dbReference>
<dbReference type="CDD" id="cd00191">
    <property type="entry name" value="TY"/>
    <property type="match status" value="1"/>
</dbReference>
<dbReference type="SUPFAM" id="SSF56436">
    <property type="entry name" value="C-type lectin-like"/>
    <property type="match status" value="1"/>
</dbReference>
<dbReference type="InterPro" id="IPR050111">
    <property type="entry name" value="C-type_lectin/snaclec_domain"/>
</dbReference>
<dbReference type="PANTHER" id="PTHR22803">
    <property type="entry name" value="MANNOSE, PHOSPHOLIPASE, LECTIN RECEPTOR RELATED"/>
    <property type="match status" value="1"/>
</dbReference>
<organism evidence="6 7">
    <name type="scientific">Cyprinodon variegatus</name>
    <name type="common">Sheepshead minnow</name>
    <dbReference type="NCBI Taxonomy" id="28743"/>
    <lineage>
        <taxon>Eukaryota</taxon>
        <taxon>Metazoa</taxon>
        <taxon>Chordata</taxon>
        <taxon>Craniata</taxon>
        <taxon>Vertebrata</taxon>
        <taxon>Euteleostomi</taxon>
        <taxon>Actinopterygii</taxon>
        <taxon>Neopterygii</taxon>
        <taxon>Teleostei</taxon>
        <taxon>Neoteleostei</taxon>
        <taxon>Acanthomorphata</taxon>
        <taxon>Ovalentaria</taxon>
        <taxon>Atherinomorphae</taxon>
        <taxon>Cyprinodontiformes</taxon>
        <taxon>Cyprinodontidae</taxon>
        <taxon>Cyprinodon</taxon>
    </lineage>
</organism>